<comment type="caution">
    <text evidence="1">The sequence shown here is derived from an EMBL/GenBank/DDBJ whole genome shotgun (WGS) entry which is preliminary data.</text>
</comment>
<proteinExistence type="predicted"/>
<gene>
    <name evidence="1" type="ORF">VP01_11027g1</name>
</gene>
<keyword evidence="2" id="KW-1185">Reference proteome</keyword>
<dbReference type="VEuPathDB" id="FungiDB:VP01_11027g1"/>
<reference evidence="1 2" key="1">
    <citation type="submission" date="2015-08" db="EMBL/GenBank/DDBJ databases">
        <title>Next Generation Sequencing and Analysis of the Genome of Puccinia sorghi L Schw, the Causal Agent of Maize Common Rust.</title>
        <authorList>
            <person name="Rochi L."/>
            <person name="Burguener G."/>
            <person name="Darino M."/>
            <person name="Turjanski A."/>
            <person name="Kreff E."/>
            <person name="Dieguez M.J."/>
            <person name="Sacco F."/>
        </authorList>
    </citation>
    <scope>NUCLEOTIDE SEQUENCE [LARGE SCALE GENOMIC DNA]</scope>
    <source>
        <strain evidence="1 2">RO10H11247</strain>
    </source>
</reference>
<dbReference type="AlphaFoldDB" id="A0A0L6VU89"/>
<protein>
    <submittedName>
        <fullName evidence="1">Uncharacterized protein</fullName>
    </submittedName>
</protein>
<dbReference type="EMBL" id="LAVV01001141">
    <property type="protein sequence ID" value="KNZ63770.1"/>
    <property type="molecule type" value="Genomic_DNA"/>
</dbReference>
<sequence length="184" mass="21089">SCRSLQQHPLGLKVSNAILDSLETINSNISTFDNNSETNFQTLVKKIDASTTAVKIVDERVFHVIKQMNQPLPIEITAHHSNMLTTILKDVDFIKENMRDQKDLNKDILITLKGLQESQKINSDFILSSLKQDAVLKREEIIKSIKEVKEIVLKNEHEYKSKNALLLERIDSMTVDLEHLKKIK</sequence>
<dbReference type="Proteomes" id="UP000037035">
    <property type="component" value="Unassembled WGS sequence"/>
</dbReference>
<evidence type="ECO:0000313" key="2">
    <source>
        <dbReference type="Proteomes" id="UP000037035"/>
    </source>
</evidence>
<accession>A0A0L6VU89</accession>
<organism evidence="1 2">
    <name type="scientific">Puccinia sorghi</name>
    <dbReference type="NCBI Taxonomy" id="27349"/>
    <lineage>
        <taxon>Eukaryota</taxon>
        <taxon>Fungi</taxon>
        <taxon>Dikarya</taxon>
        <taxon>Basidiomycota</taxon>
        <taxon>Pucciniomycotina</taxon>
        <taxon>Pucciniomycetes</taxon>
        <taxon>Pucciniales</taxon>
        <taxon>Pucciniaceae</taxon>
        <taxon>Puccinia</taxon>
    </lineage>
</organism>
<feature type="non-terminal residue" evidence="1">
    <location>
        <position position="1"/>
    </location>
</feature>
<name>A0A0L6VU89_9BASI</name>
<dbReference type="OrthoDB" id="10627526at2759"/>
<evidence type="ECO:0000313" key="1">
    <source>
        <dbReference type="EMBL" id="KNZ63770.1"/>
    </source>
</evidence>